<feature type="domain" description="Topo IA-type catalytic" evidence="17">
    <location>
        <begin position="155"/>
        <end position="577"/>
    </location>
</feature>
<dbReference type="PANTHER" id="PTHR11390:SF21">
    <property type="entry name" value="DNA TOPOISOMERASE 3-ALPHA"/>
    <property type="match status" value="1"/>
</dbReference>
<dbReference type="EMBL" id="FNMU01000002">
    <property type="protein sequence ID" value="SDW35209.1"/>
    <property type="molecule type" value="Genomic_DNA"/>
</dbReference>
<evidence type="ECO:0000313" key="20">
    <source>
        <dbReference type="EMBL" id="SDW35209.1"/>
    </source>
</evidence>
<dbReference type="GO" id="GO:0003917">
    <property type="term" value="F:DNA topoisomerase type I (single strand cut, ATP-independent) activity"/>
    <property type="evidence" value="ECO:0007669"/>
    <property type="project" value="UniProtKB-EC"/>
</dbReference>
<dbReference type="Gene3D" id="1.10.460.10">
    <property type="entry name" value="Topoisomerase I, domain 2"/>
    <property type="match status" value="1"/>
</dbReference>
<dbReference type="Gene3D" id="3.40.50.140">
    <property type="match status" value="1"/>
</dbReference>
<name>A0A1L3Q465_9EURY</name>
<evidence type="ECO:0000313" key="23">
    <source>
        <dbReference type="Proteomes" id="UP000267921"/>
    </source>
</evidence>
<dbReference type="InterPro" id="IPR003601">
    <property type="entry name" value="Topo_IA_2"/>
</dbReference>
<reference evidence="20 22" key="2">
    <citation type="submission" date="2016-10" db="EMBL/GenBank/DDBJ databases">
        <authorList>
            <person name="de Groot N.N."/>
        </authorList>
    </citation>
    <scope>NUCLEOTIDE SEQUENCE [LARGE SCALE GENOMIC DNA]</scope>
    <source>
        <strain evidence="20 22">Z-7982</strain>
    </source>
</reference>
<dbReference type="GO" id="GO:0006281">
    <property type="term" value="P:DNA repair"/>
    <property type="evidence" value="ECO:0007669"/>
    <property type="project" value="TreeGrafter"/>
</dbReference>
<dbReference type="InterPro" id="IPR006171">
    <property type="entry name" value="TOPRIM_dom"/>
</dbReference>
<dbReference type="EMBL" id="RJJG01000004">
    <property type="protein sequence ID" value="RNI08996.1"/>
    <property type="molecule type" value="Genomic_DNA"/>
</dbReference>
<dbReference type="Pfam" id="PF01751">
    <property type="entry name" value="Toprim"/>
    <property type="match status" value="1"/>
</dbReference>
<dbReference type="PROSITE" id="PS50880">
    <property type="entry name" value="TOPRIM"/>
    <property type="match status" value="1"/>
</dbReference>
<dbReference type="SMART" id="SM00436">
    <property type="entry name" value="TOP1Bc"/>
    <property type="match status" value="1"/>
</dbReference>
<evidence type="ECO:0000256" key="1">
    <source>
        <dbReference type="ARBA" id="ARBA00000213"/>
    </source>
</evidence>
<evidence type="ECO:0000313" key="19">
    <source>
        <dbReference type="EMBL" id="RNI08996.1"/>
    </source>
</evidence>
<dbReference type="PROSITE" id="PS52039">
    <property type="entry name" value="TOPO_IA_2"/>
    <property type="match status" value="1"/>
</dbReference>
<dbReference type="FunFam" id="1.10.290.10:FF:000003">
    <property type="entry name" value="DNA topoisomerase"/>
    <property type="match status" value="1"/>
</dbReference>
<sequence length="776" mass="87277">MTVVVFAEKNKAAAKLATILSGGNSTREHMADLPVYSFVAKGEEYKIIGLAGHITSYDFDPAYRDWKAIDPAVLLTTNPIKNITKKNYERAVRQLAKQADSIVLACDYDREGENIGFEARDIALQVRKVPVKRARFSSLSANEVQKAFDNLVEPDANLALSADTRQILDLRMGAAFTRFMTLAVREKAYTKNILSIGPCQTPTCGFVYEREKAIRDFKPEDFWKIEAVFQAGSSEFEGVHRKGNIRDVELAKQIYEKLEGIKEATVFRLNIKEKQINPPYPLNTNEFLKRASKFLDISPEKALELAEQLYLAGFISYPRTETNRYPEDHDFKSMLKNLLRIGEYASFAENLLKTTVSPRNGKKDGHDHPPIHPIKAVSEKQIKNAVKLDNSWKVYDLIVRHFLANLMDPALFEKTHMEVHVKDEPFDCKGSVMKSEGWKQVYPFEISKENLLPPAAEGDKVAVNKLTNTKSQTTPPKRLTEAELLTLMDKHGIGTKATAPSHIETNKKRGYFEIKGKTISMLDTGFNLMDALGVSVPILIQPEIRAKIEGLIEDVEEGKKPFAEAISEGTVLIQKMYTRLKSGKGDIVLRIAGSIKDEKLAEDKNNHIGKCDKCGRTLSIIRTDKGRFVGCSGYPECRNTYPLPRKGSLDVMRSRGCKNGGFAVLKVSGGKYYWSVGIGPCFNCEKQKLCFPPTVIGKCPSCGCDMILIETKDSKFLGCARRCGFTCSYPQKGRVTLRDETCEECGWKIVRVKEPKKDARHYCINRKCNKKFKNLL</sequence>
<evidence type="ECO:0000256" key="2">
    <source>
        <dbReference type="ARBA" id="ARBA00001946"/>
    </source>
</evidence>
<evidence type="ECO:0000259" key="17">
    <source>
        <dbReference type="PROSITE" id="PS52039"/>
    </source>
</evidence>
<dbReference type="STRING" id="2177.BHR79_09375"/>
<dbReference type="InterPro" id="IPR023405">
    <property type="entry name" value="Topo_IA_core_domain"/>
</dbReference>
<protein>
    <recommendedName>
        <fullName evidence="4">DNA topoisomerase</fullName>
        <ecNumber evidence="4">5.6.2.1</ecNumber>
    </recommendedName>
    <alternativeName>
        <fullName evidence="15">Omega-protein</fullName>
    </alternativeName>
    <alternativeName>
        <fullName evidence="14">Relaxing enzyme</fullName>
    </alternativeName>
    <alternativeName>
        <fullName evidence="12">Swivelase</fullName>
    </alternativeName>
    <alternativeName>
        <fullName evidence="13">Untwisting enzyme</fullName>
    </alternativeName>
</protein>
<dbReference type="KEGG" id="mhaz:BHR79_09375"/>
<dbReference type="InterPro" id="IPR013498">
    <property type="entry name" value="Topo_IA_Znf"/>
</dbReference>
<evidence type="ECO:0000313" key="21">
    <source>
        <dbReference type="Proteomes" id="UP000186879"/>
    </source>
</evidence>
<evidence type="ECO:0000256" key="3">
    <source>
        <dbReference type="ARBA" id="ARBA00009446"/>
    </source>
</evidence>
<keyword evidence="9" id="KW-0799">Topoisomerase</keyword>
<reference evidence="18 21" key="1">
    <citation type="submission" date="2016-10" db="EMBL/GenBank/DDBJ databases">
        <title>Methanohalophilus halophilus.</title>
        <authorList>
            <person name="L'haridon S."/>
        </authorList>
    </citation>
    <scope>NUCLEOTIDE SEQUENCE [LARGE SCALE GENOMIC DNA]</scope>
    <source>
        <strain evidence="18 21">Z-7982</strain>
    </source>
</reference>
<dbReference type="PRINTS" id="PR00417">
    <property type="entry name" value="PRTPISMRASEI"/>
</dbReference>
<evidence type="ECO:0000256" key="9">
    <source>
        <dbReference type="ARBA" id="ARBA00023029"/>
    </source>
</evidence>
<dbReference type="Pfam" id="PF01131">
    <property type="entry name" value="Topoisom_bac"/>
    <property type="match status" value="1"/>
</dbReference>
<keyword evidence="21" id="KW-1185">Reference proteome</keyword>
<dbReference type="Gene3D" id="3.30.65.10">
    <property type="entry name" value="Bacterial Topoisomerase I, domain 1"/>
    <property type="match status" value="1"/>
</dbReference>
<comment type="similarity">
    <text evidence="3">Belongs to the type IA topoisomerase family.</text>
</comment>
<evidence type="ECO:0000313" key="18">
    <source>
        <dbReference type="EMBL" id="APH39669.1"/>
    </source>
</evidence>
<dbReference type="RefSeq" id="WP_072562086.1">
    <property type="nucleotide sequence ID" value="NZ_CP017921.1"/>
</dbReference>
<evidence type="ECO:0000256" key="10">
    <source>
        <dbReference type="ARBA" id="ARBA00023125"/>
    </source>
</evidence>
<dbReference type="SMART" id="SM00437">
    <property type="entry name" value="TOP1Ac"/>
    <property type="match status" value="1"/>
</dbReference>
<dbReference type="SMART" id="SM00493">
    <property type="entry name" value="TOPRIM"/>
    <property type="match status" value="1"/>
</dbReference>
<dbReference type="EC" id="5.6.2.1" evidence="4"/>
<dbReference type="Gene3D" id="2.70.20.10">
    <property type="entry name" value="Topoisomerase I, domain 3"/>
    <property type="match status" value="1"/>
</dbReference>
<keyword evidence="8" id="KW-0862">Zinc</keyword>
<keyword evidence="6" id="KW-0677">Repeat</keyword>
<dbReference type="GO" id="GO:0005694">
    <property type="term" value="C:chromosome"/>
    <property type="evidence" value="ECO:0007669"/>
    <property type="project" value="InterPro"/>
</dbReference>
<dbReference type="Proteomes" id="UP000198669">
    <property type="component" value="Unassembled WGS sequence"/>
</dbReference>
<dbReference type="Proteomes" id="UP000186879">
    <property type="component" value="Chromosome"/>
</dbReference>
<evidence type="ECO:0000256" key="7">
    <source>
        <dbReference type="ARBA" id="ARBA00022771"/>
    </source>
</evidence>
<dbReference type="GO" id="GO:0006310">
    <property type="term" value="P:DNA recombination"/>
    <property type="evidence" value="ECO:0007669"/>
    <property type="project" value="TreeGrafter"/>
</dbReference>
<dbReference type="InterPro" id="IPR013824">
    <property type="entry name" value="Topo_IA_cen_sub1"/>
</dbReference>
<dbReference type="InterPro" id="IPR023406">
    <property type="entry name" value="Topo_IA_AS"/>
</dbReference>
<evidence type="ECO:0000256" key="11">
    <source>
        <dbReference type="ARBA" id="ARBA00023235"/>
    </source>
</evidence>
<comment type="catalytic activity">
    <reaction evidence="1">
        <text>ATP-independent breakage of single-stranded DNA, followed by passage and rejoining.</text>
        <dbReference type="EC" id="5.6.2.1"/>
    </reaction>
</comment>
<evidence type="ECO:0000259" key="16">
    <source>
        <dbReference type="PROSITE" id="PS50880"/>
    </source>
</evidence>
<evidence type="ECO:0000256" key="14">
    <source>
        <dbReference type="ARBA" id="ARBA00032235"/>
    </source>
</evidence>
<dbReference type="Gene3D" id="1.10.290.10">
    <property type="entry name" value="Topoisomerase I, domain 4"/>
    <property type="match status" value="1"/>
</dbReference>
<gene>
    <name evidence="18" type="ORF">BHR79_09375</name>
    <name evidence="19" type="ORF">EFE40_05890</name>
    <name evidence="20" type="ORF">SAMN04515625_0789</name>
</gene>
<dbReference type="SUPFAM" id="SSF56712">
    <property type="entry name" value="Prokaryotic type I DNA topoisomerase"/>
    <property type="match status" value="1"/>
</dbReference>
<dbReference type="EMBL" id="CP017921">
    <property type="protein sequence ID" value="APH39669.1"/>
    <property type="molecule type" value="Genomic_DNA"/>
</dbReference>
<dbReference type="InterPro" id="IPR013497">
    <property type="entry name" value="Topo_IA_cen"/>
</dbReference>
<evidence type="ECO:0000256" key="13">
    <source>
        <dbReference type="ARBA" id="ARBA00031985"/>
    </source>
</evidence>
<dbReference type="InterPro" id="IPR000380">
    <property type="entry name" value="Topo_IA"/>
</dbReference>
<evidence type="ECO:0000256" key="4">
    <source>
        <dbReference type="ARBA" id="ARBA00012891"/>
    </source>
</evidence>
<dbReference type="GO" id="GO:0003677">
    <property type="term" value="F:DNA binding"/>
    <property type="evidence" value="ECO:0007669"/>
    <property type="project" value="UniProtKB-KW"/>
</dbReference>
<keyword evidence="10" id="KW-0238">DNA-binding</keyword>
<dbReference type="OrthoDB" id="30963at2157"/>
<keyword evidence="11 18" id="KW-0413">Isomerase</keyword>
<comment type="cofactor">
    <cofactor evidence="2">
        <name>Mg(2+)</name>
        <dbReference type="ChEBI" id="CHEBI:18420"/>
    </cofactor>
</comment>
<dbReference type="PANTHER" id="PTHR11390">
    <property type="entry name" value="PROKARYOTIC DNA TOPOISOMERASE"/>
    <property type="match status" value="1"/>
</dbReference>
<evidence type="ECO:0000256" key="5">
    <source>
        <dbReference type="ARBA" id="ARBA00022723"/>
    </source>
</evidence>
<accession>A0A1L3Q465</accession>
<keyword evidence="5" id="KW-0479">Metal-binding</keyword>
<evidence type="ECO:0000256" key="8">
    <source>
        <dbReference type="ARBA" id="ARBA00022833"/>
    </source>
</evidence>
<dbReference type="GO" id="GO:0008270">
    <property type="term" value="F:zinc ion binding"/>
    <property type="evidence" value="ECO:0007669"/>
    <property type="project" value="UniProtKB-KW"/>
</dbReference>
<dbReference type="GeneID" id="30583980"/>
<dbReference type="InterPro" id="IPR034144">
    <property type="entry name" value="TOPRIM_TopoIII"/>
</dbReference>
<evidence type="ECO:0000256" key="12">
    <source>
        <dbReference type="ARBA" id="ARBA00030003"/>
    </source>
</evidence>
<dbReference type="GO" id="GO:0006265">
    <property type="term" value="P:DNA topological change"/>
    <property type="evidence" value="ECO:0007669"/>
    <property type="project" value="InterPro"/>
</dbReference>
<reference evidence="19 23" key="3">
    <citation type="submission" date="2018-10" db="EMBL/GenBank/DDBJ databases">
        <title>Cultivation of a novel Methanohalophilus strain from Kebrit Deep of the Red Sea and a genomic comparison of members of the genus Methanohalophilus.</title>
        <authorList>
            <person name="Guan Y."/>
            <person name="Ngugi D.K."/>
            <person name="Stingl U."/>
        </authorList>
    </citation>
    <scope>NUCLEOTIDE SEQUENCE [LARGE SCALE GENOMIC DNA]</scope>
    <source>
        <strain evidence="19 23">DSM 3094</strain>
    </source>
</reference>
<proteinExistence type="inferred from homology"/>
<organism evidence="18 21">
    <name type="scientific">Methanohalophilus halophilus</name>
    <dbReference type="NCBI Taxonomy" id="2177"/>
    <lineage>
        <taxon>Archaea</taxon>
        <taxon>Methanobacteriati</taxon>
        <taxon>Methanobacteriota</taxon>
        <taxon>Stenosarchaea group</taxon>
        <taxon>Methanomicrobia</taxon>
        <taxon>Methanosarcinales</taxon>
        <taxon>Methanosarcinaceae</taxon>
        <taxon>Methanohalophilus</taxon>
    </lineage>
</organism>
<dbReference type="PROSITE" id="PS00396">
    <property type="entry name" value="TOPO_IA_1"/>
    <property type="match status" value="1"/>
</dbReference>
<dbReference type="InterPro" id="IPR013826">
    <property type="entry name" value="Topo_IA_cen_sub3"/>
</dbReference>
<dbReference type="Proteomes" id="UP000267921">
    <property type="component" value="Unassembled WGS sequence"/>
</dbReference>
<dbReference type="SUPFAM" id="SSF57783">
    <property type="entry name" value="Zinc beta-ribbon"/>
    <property type="match status" value="1"/>
</dbReference>
<dbReference type="InterPro" id="IPR003602">
    <property type="entry name" value="Topo_IA_DNA-bd_dom"/>
</dbReference>
<dbReference type="CDD" id="cd03362">
    <property type="entry name" value="TOPRIM_TopoIA_TopoIII"/>
    <property type="match status" value="1"/>
</dbReference>
<dbReference type="Pfam" id="PF01396">
    <property type="entry name" value="Zn_ribbon_Top1"/>
    <property type="match status" value="2"/>
</dbReference>
<evidence type="ECO:0000313" key="22">
    <source>
        <dbReference type="Proteomes" id="UP000198669"/>
    </source>
</evidence>
<dbReference type="FunFam" id="3.30.65.10:FF:000008">
    <property type="entry name" value="DNA topoisomerase I"/>
    <property type="match status" value="1"/>
</dbReference>
<dbReference type="InterPro" id="IPR013825">
    <property type="entry name" value="Topo_IA_cen_sub2"/>
</dbReference>
<feature type="domain" description="Toprim" evidence="16">
    <location>
        <begin position="2"/>
        <end position="141"/>
    </location>
</feature>
<dbReference type="AlphaFoldDB" id="A0A1L3Q465"/>
<keyword evidence="7" id="KW-0863">Zinc-finger</keyword>
<evidence type="ECO:0000256" key="15">
    <source>
        <dbReference type="ARBA" id="ARBA00032877"/>
    </source>
</evidence>
<evidence type="ECO:0000256" key="6">
    <source>
        <dbReference type="ARBA" id="ARBA00022737"/>
    </source>
</evidence>
<dbReference type="CDD" id="cd00186">
    <property type="entry name" value="TOP1Ac"/>
    <property type="match status" value="1"/>
</dbReference>